<dbReference type="Proteomes" id="UP000256873">
    <property type="component" value="Unassembled WGS sequence"/>
</dbReference>
<reference evidence="2 3" key="1">
    <citation type="submission" date="2017-10" db="EMBL/GenBank/DDBJ databases">
        <title>A large-scale comparative metagenomic study reveals the eutrophication-driven functional interactions in six Microcystis-epibionts communities.</title>
        <authorList>
            <person name="Li Q."/>
            <person name="Lin F."/>
        </authorList>
    </citation>
    <scope>NUCLEOTIDE SEQUENCE [LARGE SCALE GENOMIC DNA]</scope>
    <source>
        <strain evidence="2">TF09</strain>
    </source>
</reference>
<dbReference type="Pfam" id="PF14261">
    <property type="entry name" value="DUF4351"/>
    <property type="match status" value="1"/>
</dbReference>
<dbReference type="PANTHER" id="PTHR35586">
    <property type="entry name" value="SLL1691 PROTEIN"/>
    <property type="match status" value="1"/>
</dbReference>
<accession>A0A3E0L6N7</accession>
<dbReference type="PANTHER" id="PTHR35586:SF1">
    <property type="entry name" value="SLL1691 PROTEIN"/>
    <property type="match status" value="1"/>
</dbReference>
<evidence type="ECO:0000313" key="2">
    <source>
        <dbReference type="EMBL" id="REJ43084.1"/>
    </source>
</evidence>
<gene>
    <name evidence="2" type="ORF">DWQ54_09395</name>
</gene>
<evidence type="ECO:0000313" key="3">
    <source>
        <dbReference type="Proteomes" id="UP000256873"/>
    </source>
</evidence>
<name>A0A3E0L6N7_9CHRO</name>
<sequence length="342" mass="40058">MTNNIDHDRLFKELISTFFVEFIELFFPELMDYLDRDSITFLDKEVFTDVTEGERYESDLVAQVKFRGKESFFLIHLEAQESSRKWFNQRMFTYFARFHEKFVLPIYPIVIFSYSKPKREAISQYVVDFPDFKVLEFNYQVVQLNRLNWRDFLNQPNPVASALMAKMNIAEKERAKVKAECLRLLITLRLDAARMQLISGFIDTYLNLNPVEERQFQEEISTFSQPVQEGVMQITTSWMRQGIELGIEQGIERGIEQGIEQGIERGIEQGIERGIEQGIEQGIEREKTLILRQLKRKLGEINPSLETKIMELSIDDVEALAEALFDFSTVKDLISWLNTLTA</sequence>
<proteinExistence type="predicted"/>
<evidence type="ECO:0000259" key="1">
    <source>
        <dbReference type="Pfam" id="PF14261"/>
    </source>
</evidence>
<dbReference type="EMBL" id="QQWC01000002">
    <property type="protein sequence ID" value="REJ43084.1"/>
    <property type="molecule type" value="Genomic_DNA"/>
</dbReference>
<feature type="domain" description="DUF4351" evidence="1">
    <location>
        <begin position="284"/>
        <end position="337"/>
    </location>
</feature>
<dbReference type="AlphaFoldDB" id="A0A3E0L6N7"/>
<protein>
    <submittedName>
        <fullName evidence="2">DUF4351 domain-containing protein</fullName>
    </submittedName>
</protein>
<comment type="caution">
    <text evidence="2">The sequence shown here is derived from an EMBL/GenBank/DDBJ whole genome shotgun (WGS) entry which is preliminary data.</text>
</comment>
<organism evidence="2 3">
    <name type="scientific">Microcystis flos-aquae TF09</name>
    <dbReference type="NCBI Taxonomy" id="2060473"/>
    <lineage>
        <taxon>Bacteria</taxon>
        <taxon>Bacillati</taxon>
        <taxon>Cyanobacteriota</taxon>
        <taxon>Cyanophyceae</taxon>
        <taxon>Oscillatoriophycideae</taxon>
        <taxon>Chroococcales</taxon>
        <taxon>Microcystaceae</taxon>
        <taxon>Microcystis</taxon>
    </lineage>
</organism>
<dbReference type="InterPro" id="IPR025587">
    <property type="entry name" value="DUF4351"/>
</dbReference>